<evidence type="ECO:0000256" key="5">
    <source>
        <dbReference type="SAM" id="MobiDB-lite"/>
    </source>
</evidence>
<feature type="compositionally biased region" description="Basic residues" evidence="5">
    <location>
        <begin position="93"/>
        <end position="108"/>
    </location>
</feature>
<comment type="caution">
    <text evidence="6">The sequence shown here is derived from an EMBL/GenBank/DDBJ whole genome shotgun (WGS) entry which is preliminary data.</text>
</comment>
<dbReference type="Proteomes" id="UP000308549">
    <property type="component" value="Unassembled WGS sequence"/>
</dbReference>
<feature type="region of interest" description="Disordered" evidence="5">
    <location>
        <begin position="87"/>
        <end position="190"/>
    </location>
</feature>
<reference evidence="6 7" key="1">
    <citation type="submission" date="2017-03" db="EMBL/GenBank/DDBJ databases">
        <title>Genomes of endolithic fungi from Antarctica.</title>
        <authorList>
            <person name="Coleine C."/>
            <person name="Masonjones S."/>
            <person name="Stajich J.E."/>
        </authorList>
    </citation>
    <scope>NUCLEOTIDE SEQUENCE [LARGE SCALE GENOMIC DNA]</scope>
    <source>
        <strain evidence="6 7">CCFEE 6315</strain>
    </source>
</reference>
<proteinExistence type="inferred from homology"/>
<evidence type="ECO:0000256" key="2">
    <source>
        <dbReference type="ARBA" id="ARBA00011022"/>
    </source>
</evidence>
<feature type="compositionally biased region" description="Low complexity" evidence="5">
    <location>
        <begin position="237"/>
        <end position="246"/>
    </location>
</feature>
<dbReference type="GO" id="GO:0000462">
    <property type="term" value="P:maturation of SSU-rRNA from tricistronic rRNA transcript (SSU-rRNA, 5.8S rRNA, LSU-rRNA)"/>
    <property type="evidence" value="ECO:0007669"/>
    <property type="project" value="InterPro"/>
</dbReference>
<comment type="subcellular location">
    <subcellularLocation>
        <location evidence="1">Nucleus</location>
        <location evidence="1">Nucleolus</location>
    </subcellularLocation>
</comment>
<dbReference type="GO" id="GO:0030688">
    <property type="term" value="C:preribosome, small subunit precursor"/>
    <property type="evidence" value="ECO:0007669"/>
    <property type="project" value="InterPro"/>
</dbReference>
<dbReference type="GO" id="GO:0005730">
    <property type="term" value="C:nucleolus"/>
    <property type="evidence" value="ECO:0007669"/>
    <property type="project" value="UniProtKB-SubCell"/>
</dbReference>
<dbReference type="GO" id="GO:0030686">
    <property type="term" value="C:90S preribosome"/>
    <property type="evidence" value="ECO:0007669"/>
    <property type="project" value="InterPro"/>
</dbReference>
<protein>
    <recommendedName>
        <fullName evidence="3">Ribosome biogenesis protein SLX9</fullName>
    </recommendedName>
</protein>
<dbReference type="OrthoDB" id="5429132at2759"/>
<sequence length="270" mass="28919">MAPVRKRTALRARTSRTTASQRGKYAPPAEPNSPPPNDDVSPADLHTGPASTSKRTASDAFGFDDSFKVNKKDKRTIRHNQLLAKVQDEHARVGKKALKRRRPGKKLRTNLDDLADALPDAGEEGAGGEEDWEGISEDGDGDESMAGVEGFRKVKRRRRVQGGEGKMAMKSLRHRPGAMKRKRRMEQGEMERFGRNLAQMVGRGQAAVDEATPQSVARSAASGAGGKDTDGGGGSAGEAAPGASQADRWAALRRFIGGTMEQNTAFAGAK</sequence>
<feature type="compositionally biased region" description="Basic residues" evidence="5">
    <location>
        <begin position="171"/>
        <end position="184"/>
    </location>
</feature>
<dbReference type="AlphaFoldDB" id="A0A4U0TUF0"/>
<organism evidence="6 7">
    <name type="scientific">Salinomyces thailandicus</name>
    <dbReference type="NCBI Taxonomy" id="706561"/>
    <lineage>
        <taxon>Eukaryota</taxon>
        <taxon>Fungi</taxon>
        <taxon>Dikarya</taxon>
        <taxon>Ascomycota</taxon>
        <taxon>Pezizomycotina</taxon>
        <taxon>Dothideomycetes</taxon>
        <taxon>Dothideomycetidae</taxon>
        <taxon>Mycosphaerellales</taxon>
        <taxon>Teratosphaeriaceae</taxon>
        <taxon>Salinomyces</taxon>
    </lineage>
</organism>
<feature type="compositionally biased region" description="Pro residues" evidence="5">
    <location>
        <begin position="28"/>
        <end position="37"/>
    </location>
</feature>
<dbReference type="EMBL" id="NAJL01000032">
    <property type="protein sequence ID" value="TKA25910.1"/>
    <property type="molecule type" value="Genomic_DNA"/>
</dbReference>
<feature type="compositionally biased region" description="Acidic residues" evidence="5">
    <location>
        <begin position="121"/>
        <end position="143"/>
    </location>
</feature>
<feature type="compositionally biased region" description="Gly residues" evidence="5">
    <location>
        <begin position="223"/>
        <end position="236"/>
    </location>
</feature>
<gene>
    <name evidence="6" type="ORF">B0A50_05665</name>
</gene>
<evidence type="ECO:0000256" key="4">
    <source>
        <dbReference type="ARBA" id="ARBA00023242"/>
    </source>
</evidence>
<evidence type="ECO:0000256" key="1">
    <source>
        <dbReference type="ARBA" id="ARBA00004604"/>
    </source>
</evidence>
<name>A0A4U0TUF0_9PEZI</name>
<evidence type="ECO:0000313" key="7">
    <source>
        <dbReference type="Proteomes" id="UP000308549"/>
    </source>
</evidence>
<evidence type="ECO:0000256" key="3">
    <source>
        <dbReference type="ARBA" id="ARBA00021321"/>
    </source>
</evidence>
<keyword evidence="4" id="KW-0539">Nucleus</keyword>
<evidence type="ECO:0000313" key="6">
    <source>
        <dbReference type="EMBL" id="TKA25910.1"/>
    </source>
</evidence>
<dbReference type="Pfam" id="PF15341">
    <property type="entry name" value="SLX9"/>
    <property type="match status" value="1"/>
</dbReference>
<keyword evidence="7" id="KW-1185">Reference proteome</keyword>
<feature type="region of interest" description="Disordered" evidence="5">
    <location>
        <begin position="1"/>
        <end position="74"/>
    </location>
</feature>
<dbReference type="InterPro" id="IPR028160">
    <property type="entry name" value="Slx9-like"/>
</dbReference>
<feature type="compositionally biased region" description="Basic residues" evidence="5">
    <location>
        <begin position="1"/>
        <end position="14"/>
    </location>
</feature>
<comment type="similarity">
    <text evidence="2">Belongs to the SLX9 family.</text>
</comment>
<feature type="region of interest" description="Disordered" evidence="5">
    <location>
        <begin position="202"/>
        <end position="246"/>
    </location>
</feature>
<accession>A0A4U0TUF0</accession>